<accession>A0ACC2N1S5</accession>
<gene>
    <name evidence="1" type="ORF">QAD02_006360</name>
</gene>
<evidence type="ECO:0000313" key="2">
    <source>
        <dbReference type="Proteomes" id="UP001239111"/>
    </source>
</evidence>
<name>A0ACC2N1S5_9HYME</name>
<dbReference type="Proteomes" id="UP001239111">
    <property type="component" value="Chromosome 4"/>
</dbReference>
<protein>
    <submittedName>
        <fullName evidence="1">Uncharacterized protein</fullName>
    </submittedName>
</protein>
<dbReference type="EMBL" id="CM056744">
    <property type="protein sequence ID" value="KAJ8664698.1"/>
    <property type="molecule type" value="Genomic_DNA"/>
</dbReference>
<keyword evidence="2" id="KW-1185">Reference proteome</keyword>
<comment type="caution">
    <text evidence="1">The sequence shown here is derived from an EMBL/GenBank/DDBJ whole genome shotgun (WGS) entry which is preliminary data.</text>
</comment>
<proteinExistence type="predicted"/>
<organism evidence="1 2">
    <name type="scientific">Eretmocerus hayati</name>
    <dbReference type="NCBI Taxonomy" id="131215"/>
    <lineage>
        <taxon>Eukaryota</taxon>
        <taxon>Metazoa</taxon>
        <taxon>Ecdysozoa</taxon>
        <taxon>Arthropoda</taxon>
        <taxon>Hexapoda</taxon>
        <taxon>Insecta</taxon>
        <taxon>Pterygota</taxon>
        <taxon>Neoptera</taxon>
        <taxon>Endopterygota</taxon>
        <taxon>Hymenoptera</taxon>
        <taxon>Apocrita</taxon>
        <taxon>Proctotrupomorpha</taxon>
        <taxon>Chalcidoidea</taxon>
        <taxon>Aphelinidae</taxon>
        <taxon>Aphelininae</taxon>
        <taxon>Eretmocerus</taxon>
    </lineage>
</organism>
<evidence type="ECO:0000313" key="1">
    <source>
        <dbReference type="EMBL" id="KAJ8664698.1"/>
    </source>
</evidence>
<sequence>MGDECISAASQADGESHVFNVTAKICFLCRSQDTEIKNFEKNTLSKCHYSSLIRKHFEFQYHEVVLPKKISGNIGYHKACYSTFNSIKKFYFERFDAETNSLDQSTELSGLEVKASHEKVPETLESGKNSNDVCLYCRQKNKTVNQKREKLSKTTVYASFDNHVVFARQTNDTEFLQLLDAIKSKELPILYHRCCKSRYELDNRAKVNPKNTEWHFVRKLRDKSFKFICKFVDNNIIKSKGCFFLKFIERMFADTLKEEFEKADLKKESIFTKDLEKDLKGYFKNKIRFIQCDSRTVIAPHDIKIINNFESLKKDNTLRKAANELRTLILNMKIKPLPQQICVNHLKEGECDIPEELMTFLLVLFRGQNFTRKTSDSLIFKAKSLASDIIFNVTKGVVKPSISIRLGMAVKSLKNSKQLVNLLNRSGHCVNYSALEEFETELAYTSLARSALCPNNILLRNDLNTGVAWDNFDRFVETATGRDTLHCTNGIIYQNKCHDNLNDPAGDSTESSTNRKRRRSFKGCDDEIPPYPKKLKLTGHFHTPFSADDVPEHLEKVKKYDFLWELSYLLYKKTPMWVGYMAQVLPDESPVQIVSYLAPINKSPTNNDVVKETMRRSILIATECGQYYIQITYDLAIAIKAFQIQ</sequence>
<reference evidence="1" key="1">
    <citation type="submission" date="2023-04" db="EMBL/GenBank/DDBJ databases">
        <title>A chromosome-level genome assembly of the parasitoid wasp Eretmocerus hayati.</title>
        <authorList>
            <person name="Zhong Y."/>
            <person name="Liu S."/>
            <person name="Liu Y."/>
        </authorList>
    </citation>
    <scope>NUCLEOTIDE SEQUENCE</scope>
    <source>
        <strain evidence="1">ZJU_SS_LIU_2023</strain>
    </source>
</reference>